<organism evidence="2 3">
    <name type="scientific">Lentzea cavernae</name>
    <dbReference type="NCBI Taxonomy" id="2020703"/>
    <lineage>
        <taxon>Bacteria</taxon>
        <taxon>Bacillati</taxon>
        <taxon>Actinomycetota</taxon>
        <taxon>Actinomycetes</taxon>
        <taxon>Pseudonocardiales</taxon>
        <taxon>Pseudonocardiaceae</taxon>
        <taxon>Lentzea</taxon>
    </lineage>
</organism>
<dbReference type="PANTHER" id="PTHR47691">
    <property type="entry name" value="REGULATOR-RELATED"/>
    <property type="match status" value="1"/>
</dbReference>
<keyword evidence="3" id="KW-1185">Reference proteome</keyword>
<protein>
    <recommendedName>
        <fullName evidence="1">AAA+ ATPase domain-containing protein</fullName>
    </recommendedName>
</protein>
<dbReference type="EMBL" id="BNAR01000025">
    <property type="protein sequence ID" value="GHH61278.1"/>
    <property type="molecule type" value="Genomic_DNA"/>
</dbReference>
<dbReference type="PANTHER" id="PTHR47691:SF3">
    <property type="entry name" value="HTH-TYPE TRANSCRIPTIONAL REGULATOR RV0890C-RELATED"/>
    <property type="match status" value="1"/>
</dbReference>
<gene>
    <name evidence="2" type="ORF">GCM10017774_86990</name>
</gene>
<accession>A0ABQ3N3R7</accession>
<feature type="domain" description="AAA+ ATPase" evidence="1">
    <location>
        <begin position="13"/>
        <end position="191"/>
    </location>
</feature>
<proteinExistence type="predicted"/>
<sequence>MRRLRQLLAADRPAPVIVLEGPAGSGKSALAARVAHDIAAHYPDGQFYLDLDHEVTEQVLAMATSALAERRVLAVLDNASSAGLIERMCPPSGRGAALVTSAAPLGLRRSVRSVYVGPLSVEQSVALLEDIVDPERLRAEPEAVRQLLELCDRLPLALHIVALRLASRPAWSIEALTVMLADERRCLDELNSAGLDMRASLAASYEALVALPDVRARHAVGALHVLTRSTSSDVDVRAAEALLGPDAERMMESLVDSRLVEGPAPGLYRVPRLVRLFVAEKTGEMVRRC</sequence>
<evidence type="ECO:0000259" key="1">
    <source>
        <dbReference type="SMART" id="SM00382"/>
    </source>
</evidence>
<reference evidence="3" key="1">
    <citation type="journal article" date="2019" name="Int. J. Syst. Evol. Microbiol.">
        <title>The Global Catalogue of Microorganisms (GCM) 10K type strain sequencing project: providing services to taxonomists for standard genome sequencing and annotation.</title>
        <authorList>
            <consortium name="The Broad Institute Genomics Platform"/>
            <consortium name="The Broad Institute Genome Sequencing Center for Infectious Disease"/>
            <person name="Wu L."/>
            <person name="Ma J."/>
        </authorList>
    </citation>
    <scope>NUCLEOTIDE SEQUENCE [LARGE SCALE GENOMIC DNA]</scope>
    <source>
        <strain evidence="3">CGMCC 4.7367</strain>
    </source>
</reference>
<dbReference type="SUPFAM" id="SSF52540">
    <property type="entry name" value="P-loop containing nucleoside triphosphate hydrolases"/>
    <property type="match status" value="1"/>
</dbReference>
<dbReference type="Gene3D" id="3.40.50.300">
    <property type="entry name" value="P-loop containing nucleotide triphosphate hydrolases"/>
    <property type="match status" value="1"/>
</dbReference>
<dbReference type="InterPro" id="IPR003593">
    <property type="entry name" value="AAA+_ATPase"/>
</dbReference>
<evidence type="ECO:0000313" key="2">
    <source>
        <dbReference type="EMBL" id="GHH61278.1"/>
    </source>
</evidence>
<name>A0ABQ3N3R7_9PSEU</name>
<evidence type="ECO:0000313" key="3">
    <source>
        <dbReference type="Proteomes" id="UP000605568"/>
    </source>
</evidence>
<dbReference type="Proteomes" id="UP000605568">
    <property type="component" value="Unassembled WGS sequence"/>
</dbReference>
<dbReference type="SMART" id="SM00382">
    <property type="entry name" value="AAA"/>
    <property type="match status" value="1"/>
</dbReference>
<dbReference type="InterPro" id="IPR027417">
    <property type="entry name" value="P-loop_NTPase"/>
</dbReference>
<comment type="caution">
    <text evidence="2">The sequence shown here is derived from an EMBL/GenBank/DDBJ whole genome shotgun (WGS) entry which is preliminary data.</text>
</comment>